<feature type="region of interest" description="Disordered" evidence="1">
    <location>
        <begin position="100"/>
        <end position="174"/>
    </location>
</feature>
<proteinExistence type="predicted"/>
<protein>
    <submittedName>
        <fullName evidence="4">Ca2+-binding EF-hand superfamily protein</fullName>
    </submittedName>
</protein>
<dbReference type="PROSITE" id="PS00018">
    <property type="entry name" value="EF_HAND_1"/>
    <property type="match status" value="2"/>
</dbReference>
<dbReference type="SUPFAM" id="SSF47473">
    <property type="entry name" value="EF-hand"/>
    <property type="match status" value="1"/>
</dbReference>
<feature type="chain" id="PRO_5031122415" evidence="2">
    <location>
        <begin position="26"/>
        <end position="199"/>
    </location>
</feature>
<feature type="compositionally biased region" description="Low complexity" evidence="1">
    <location>
        <begin position="101"/>
        <end position="114"/>
    </location>
</feature>
<dbReference type="InterPro" id="IPR011992">
    <property type="entry name" value="EF-hand-dom_pair"/>
</dbReference>
<dbReference type="InterPro" id="IPR018247">
    <property type="entry name" value="EF_Hand_1_Ca_BS"/>
</dbReference>
<feature type="domain" description="EF-hand" evidence="3">
    <location>
        <begin position="62"/>
        <end position="97"/>
    </location>
</feature>
<keyword evidence="2" id="KW-0732">Signal</keyword>
<name>A0A7W6NK20_9HYPH</name>
<comment type="caution">
    <text evidence="4">The sequence shown here is derived from an EMBL/GenBank/DDBJ whole genome shotgun (WGS) entry which is preliminary data.</text>
</comment>
<dbReference type="PROSITE" id="PS50222">
    <property type="entry name" value="EF_HAND_2"/>
    <property type="match status" value="2"/>
</dbReference>
<reference evidence="4 5" key="1">
    <citation type="submission" date="2020-08" db="EMBL/GenBank/DDBJ databases">
        <title>Genomic Encyclopedia of Type Strains, Phase IV (KMG-IV): sequencing the most valuable type-strain genomes for metagenomic binning, comparative biology and taxonomic classification.</title>
        <authorList>
            <person name="Goeker M."/>
        </authorList>
    </citation>
    <scope>NUCLEOTIDE SEQUENCE [LARGE SCALE GENOMIC DNA]</scope>
    <source>
        <strain evidence="4 5">DSM 29853</strain>
    </source>
</reference>
<sequence>MTRKLILAALSASLVAGAFGTAALAARQNADRPLPPMARPAAFVFMLKNFDADKNGTITADEAKAGADTLFAKIDTDKDGAVTPKELRAWREARRAEMKAAMKGGSDAPDDAMGGPDGGDGPDSMAGPDGQPMKHGWGKGMRHHGKGHHGMMGPGMMRALDTDENGQISKAEAEAGAANLVKRMDTNQDGSVSIDDFPG</sequence>
<organism evidence="4 5">
    <name type="scientific">Gellertiella hungarica</name>
    <dbReference type="NCBI Taxonomy" id="1572859"/>
    <lineage>
        <taxon>Bacteria</taxon>
        <taxon>Pseudomonadati</taxon>
        <taxon>Pseudomonadota</taxon>
        <taxon>Alphaproteobacteria</taxon>
        <taxon>Hyphomicrobiales</taxon>
        <taxon>Rhizobiaceae</taxon>
        <taxon>Gellertiella</taxon>
    </lineage>
</organism>
<feature type="compositionally biased region" description="Basic residues" evidence="1">
    <location>
        <begin position="136"/>
        <end position="149"/>
    </location>
</feature>
<evidence type="ECO:0000313" key="4">
    <source>
        <dbReference type="EMBL" id="MBB4063832.1"/>
    </source>
</evidence>
<evidence type="ECO:0000256" key="1">
    <source>
        <dbReference type="SAM" id="MobiDB-lite"/>
    </source>
</evidence>
<evidence type="ECO:0000313" key="5">
    <source>
        <dbReference type="Proteomes" id="UP000528286"/>
    </source>
</evidence>
<feature type="compositionally biased region" description="Low complexity" evidence="1">
    <location>
        <begin position="122"/>
        <end position="135"/>
    </location>
</feature>
<dbReference type="Proteomes" id="UP000528286">
    <property type="component" value="Unassembled WGS sequence"/>
</dbReference>
<feature type="domain" description="EF-hand" evidence="3">
    <location>
        <begin position="172"/>
        <end position="199"/>
    </location>
</feature>
<dbReference type="RefSeq" id="WP_183365041.1">
    <property type="nucleotide sequence ID" value="NZ_JACIEZ010000002.1"/>
</dbReference>
<accession>A0A7W6NK20</accession>
<dbReference type="EMBL" id="JACIEZ010000002">
    <property type="protein sequence ID" value="MBB4063832.1"/>
    <property type="molecule type" value="Genomic_DNA"/>
</dbReference>
<dbReference type="CDD" id="cd00051">
    <property type="entry name" value="EFh"/>
    <property type="match status" value="1"/>
</dbReference>
<dbReference type="SMART" id="SM00054">
    <property type="entry name" value="EFh"/>
    <property type="match status" value="3"/>
</dbReference>
<dbReference type="AlphaFoldDB" id="A0A7W6NK20"/>
<feature type="signal peptide" evidence="2">
    <location>
        <begin position="1"/>
        <end position="25"/>
    </location>
</feature>
<evidence type="ECO:0000259" key="3">
    <source>
        <dbReference type="PROSITE" id="PS50222"/>
    </source>
</evidence>
<dbReference type="Gene3D" id="1.10.238.10">
    <property type="entry name" value="EF-hand"/>
    <property type="match status" value="2"/>
</dbReference>
<keyword evidence="5" id="KW-1185">Reference proteome</keyword>
<evidence type="ECO:0000256" key="2">
    <source>
        <dbReference type="SAM" id="SignalP"/>
    </source>
</evidence>
<dbReference type="Pfam" id="PF13202">
    <property type="entry name" value="EF-hand_5"/>
    <property type="match status" value="4"/>
</dbReference>
<dbReference type="GO" id="GO:0005509">
    <property type="term" value="F:calcium ion binding"/>
    <property type="evidence" value="ECO:0007669"/>
    <property type="project" value="InterPro"/>
</dbReference>
<gene>
    <name evidence="4" type="ORF">GGR23_001009</name>
</gene>
<dbReference type="InterPro" id="IPR002048">
    <property type="entry name" value="EF_hand_dom"/>
</dbReference>